<evidence type="ECO:0000313" key="1">
    <source>
        <dbReference type="EMBL" id="STI77478.1"/>
    </source>
</evidence>
<name>A0A376TKT7_ECOLX</name>
<dbReference type="EMBL" id="UGCO01000001">
    <property type="protein sequence ID" value="STI77478.1"/>
    <property type="molecule type" value="Genomic_DNA"/>
</dbReference>
<dbReference type="Proteomes" id="UP000254405">
    <property type="component" value="Unassembled WGS sequence"/>
</dbReference>
<organism evidence="1 2">
    <name type="scientific">Escherichia coli</name>
    <dbReference type="NCBI Taxonomy" id="562"/>
    <lineage>
        <taxon>Bacteria</taxon>
        <taxon>Pseudomonadati</taxon>
        <taxon>Pseudomonadota</taxon>
        <taxon>Gammaproteobacteria</taxon>
        <taxon>Enterobacterales</taxon>
        <taxon>Enterobacteriaceae</taxon>
        <taxon>Escherichia</taxon>
    </lineage>
</organism>
<gene>
    <name evidence="1" type="primary">secD_4</name>
    <name evidence="1" type="ORF">NCTC8985_02775</name>
</gene>
<dbReference type="AlphaFoldDB" id="A0A376TKT7"/>
<accession>A0A376TKT7</accession>
<sequence length="61" mass="6836">MANSKEQNIDSLRSDLREKGIPYTTVRKENKLRPGALLSRDAKARDEAIAYLSKRHPGPGD</sequence>
<evidence type="ECO:0000313" key="2">
    <source>
        <dbReference type="Proteomes" id="UP000254405"/>
    </source>
</evidence>
<protein>
    <submittedName>
        <fullName evidence="1">Protein-export protein</fullName>
    </submittedName>
</protein>
<proteinExistence type="predicted"/>
<reference evidence="1 2" key="1">
    <citation type="submission" date="2018-06" db="EMBL/GenBank/DDBJ databases">
        <authorList>
            <consortium name="Pathogen Informatics"/>
            <person name="Doyle S."/>
        </authorList>
    </citation>
    <scope>NUCLEOTIDE SEQUENCE [LARGE SCALE GENOMIC DNA]</scope>
    <source>
        <strain evidence="1 2">NCTC8985</strain>
    </source>
</reference>